<dbReference type="SMART" id="SM00028">
    <property type="entry name" value="TPR"/>
    <property type="match status" value="3"/>
</dbReference>
<evidence type="ECO:0000256" key="3">
    <source>
        <dbReference type="ARBA" id="ARBA00023163"/>
    </source>
</evidence>
<dbReference type="SMART" id="SM00421">
    <property type="entry name" value="HTH_LUXR"/>
    <property type="match status" value="1"/>
</dbReference>
<feature type="repeat" description="TPR" evidence="4">
    <location>
        <begin position="291"/>
        <end position="324"/>
    </location>
</feature>
<dbReference type="GO" id="GO:0003677">
    <property type="term" value="F:DNA binding"/>
    <property type="evidence" value="ECO:0007669"/>
    <property type="project" value="UniProtKB-KW"/>
</dbReference>
<dbReference type="PANTHER" id="PTHR44688:SF16">
    <property type="entry name" value="DNA-BINDING TRANSCRIPTIONAL ACTIVATOR DEVR_DOSR"/>
    <property type="match status" value="1"/>
</dbReference>
<evidence type="ECO:0000256" key="4">
    <source>
        <dbReference type="PROSITE-ProRule" id="PRU00339"/>
    </source>
</evidence>
<dbReference type="PANTHER" id="PTHR44688">
    <property type="entry name" value="DNA-BINDING TRANSCRIPTIONAL ACTIVATOR DEVR_DOSR"/>
    <property type="match status" value="1"/>
</dbReference>
<feature type="domain" description="HTH luxR-type" evidence="5">
    <location>
        <begin position="1"/>
        <end position="59"/>
    </location>
</feature>
<dbReference type="CDD" id="cd06170">
    <property type="entry name" value="LuxR_C_like"/>
    <property type="match status" value="1"/>
</dbReference>
<dbReference type="PROSITE" id="PS50005">
    <property type="entry name" value="TPR"/>
    <property type="match status" value="1"/>
</dbReference>
<dbReference type="InterPro" id="IPR019734">
    <property type="entry name" value="TPR_rpt"/>
</dbReference>
<accession>A0A3A5KQJ8</accession>
<evidence type="ECO:0000256" key="1">
    <source>
        <dbReference type="ARBA" id="ARBA00023015"/>
    </source>
</evidence>
<dbReference type="PRINTS" id="PR00038">
    <property type="entry name" value="HTHLUXR"/>
</dbReference>
<name>A0A3A5KQJ8_9HYPH</name>
<dbReference type="Gene3D" id="1.10.10.10">
    <property type="entry name" value="Winged helix-like DNA-binding domain superfamily/Winged helix DNA-binding domain"/>
    <property type="match status" value="1"/>
</dbReference>
<dbReference type="EMBL" id="QZWZ01000017">
    <property type="protein sequence ID" value="RJT35263.1"/>
    <property type="molecule type" value="Genomic_DNA"/>
</dbReference>
<dbReference type="RefSeq" id="WP_120016360.1">
    <property type="nucleotide sequence ID" value="NZ_QZWZ01000017.1"/>
</dbReference>
<dbReference type="InterPro" id="IPR000792">
    <property type="entry name" value="Tscrpt_reg_LuxR_C"/>
</dbReference>
<comment type="caution">
    <text evidence="6">The sequence shown here is derived from an EMBL/GenBank/DDBJ whole genome shotgun (WGS) entry which is preliminary data.</text>
</comment>
<keyword evidence="2" id="KW-0238">DNA-binding</keyword>
<dbReference type="OrthoDB" id="54411at2"/>
<dbReference type="PROSITE" id="PS50043">
    <property type="entry name" value="HTH_LUXR_2"/>
    <property type="match status" value="1"/>
</dbReference>
<sequence>MSGREREVAEKFAAGLTYREIGKALFIAPATVRTHLATIYGKLGVRTKIGLAAYFAGASGARPGGLSPHQSGKPRLAVMPVKGQFGKTRTDADALTRALTAELGRFSQIGIVAAATMFALAKRHLTVKEIGRTTGANYVLEVAVHSQDKATHAFAHLVDAEEEVEVWSARYDLAQTSSHGELTGVISGNLFQVLMKHAAGPPALEEAIQHHKLYLKAFYHVERPTAKGMVVARRLCERLLAAEPEHALIRETLAWVDFHSCFNGWSSEPIQAFRRAGDEARAGLCCHDREASLHSALGLAETYLGNLQTGLGCLRRAIALNPNDAECRTWLGIGLTYAGDLEGAQAAFARADLLSPNYHPIFLFRGDAEYAAGNYNAATASFDRFLMVLPEYHWARLLRAASYIGMGDLKSARNDVSFVSRESPTLTGKHVDQLQQARGPEFRNNLLSRLSAAGLPWK</sequence>
<dbReference type="InterPro" id="IPR036388">
    <property type="entry name" value="WH-like_DNA-bd_sf"/>
</dbReference>
<keyword evidence="4" id="KW-0802">TPR repeat</keyword>
<keyword evidence="1" id="KW-0805">Transcription regulation</keyword>
<evidence type="ECO:0000313" key="6">
    <source>
        <dbReference type="EMBL" id="RJT35263.1"/>
    </source>
</evidence>
<dbReference type="GO" id="GO:0006355">
    <property type="term" value="P:regulation of DNA-templated transcription"/>
    <property type="evidence" value="ECO:0007669"/>
    <property type="project" value="InterPro"/>
</dbReference>
<dbReference type="SUPFAM" id="SSF48452">
    <property type="entry name" value="TPR-like"/>
    <property type="match status" value="1"/>
</dbReference>
<keyword evidence="3" id="KW-0804">Transcription</keyword>
<gene>
    <name evidence="6" type="ORF">D3227_21800</name>
</gene>
<organism evidence="6 7">
    <name type="scientific">Mesorhizobium waimense</name>
    <dbReference type="NCBI Taxonomy" id="1300307"/>
    <lineage>
        <taxon>Bacteria</taxon>
        <taxon>Pseudomonadati</taxon>
        <taxon>Pseudomonadota</taxon>
        <taxon>Alphaproteobacteria</taxon>
        <taxon>Hyphomicrobiales</taxon>
        <taxon>Phyllobacteriaceae</taxon>
        <taxon>Mesorhizobium</taxon>
    </lineage>
</organism>
<dbReference type="Pfam" id="PF00196">
    <property type="entry name" value="GerE"/>
    <property type="match status" value="1"/>
</dbReference>
<protein>
    <recommendedName>
        <fullName evidence="5">HTH luxR-type domain-containing protein</fullName>
    </recommendedName>
</protein>
<dbReference type="AlphaFoldDB" id="A0A3A5KQJ8"/>
<dbReference type="InterPro" id="IPR011990">
    <property type="entry name" value="TPR-like_helical_dom_sf"/>
</dbReference>
<dbReference type="InterPro" id="IPR016032">
    <property type="entry name" value="Sig_transdc_resp-reg_C-effctor"/>
</dbReference>
<dbReference type="Proteomes" id="UP000272706">
    <property type="component" value="Unassembled WGS sequence"/>
</dbReference>
<proteinExistence type="predicted"/>
<dbReference type="Gene3D" id="1.25.40.10">
    <property type="entry name" value="Tetratricopeptide repeat domain"/>
    <property type="match status" value="1"/>
</dbReference>
<reference evidence="6 7" key="1">
    <citation type="submission" date="2018-09" db="EMBL/GenBank/DDBJ databases">
        <title>Mesorhizobium carmichaelinearum sp. nov. isolated from Carmichaelinea spp. root nodules in New Zealand.</title>
        <authorList>
            <person name="De Meyer S.E."/>
        </authorList>
    </citation>
    <scope>NUCLEOTIDE SEQUENCE [LARGE SCALE GENOMIC DNA]</scope>
    <source>
        <strain evidence="6 7">ICMP19557</strain>
    </source>
</reference>
<dbReference type="SUPFAM" id="SSF46894">
    <property type="entry name" value="C-terminal effector domain of the bipartite response regulators"/>
    <property type="match status" value="1"/>
</dbReference>
<evidence type="ECO:0000313" key="7">
    <source>
        <dbReference type="Proteomes" id="UP000272706"/>
    </source>
</evidence>
<evidence type="ECO:0000259" key="5">
    <source>
        <dbReference type="PROSITE" id="PS50043"/>
    </source>
</evidence>
<evidence type="ECO:0000256" key="2">
    <source>
        <dbReference type="ARBA" id="ARBA00023125"/>
    </source>
</evidence>
<keyword evidence="7" id="KW-1185">Reference proteome</keyword>